<reference evidence="1" key="1">
    <citation type="journal article" date="2021" name="New Phytol.">
        <title>Evolutionary innovations through gain and loss of genes in the ectomycorrhizal Boletales.</title>
        <authorList>
            <person name="Wu G."/>
            <person name="Miyauchi S."/>
            <person name="Morin E."/>
            <person name="Kuo A."/>
            <person name="Drula E."/>
            <person name="Varga T."/>
            <person name="Kohler A."/>
            <person name="Feng B."/>
            <person name="Cao Y."/>
            <person name="Lipzen A."/>
            <person name="Daum C."/>
            <person name="Hundley H."/>
            <person name="Pangilinan J."/>
            <person name="Johnson J."/>
            <person name="Barry K."/>
            <person name="LaButti K."/>
            <person name="Ng V."/>
            <person name="Ahrendt S."/>
            <person name="Min B."/>
            <person name="Choi I.G."/>
            <person name="Park H."/>
            <person name="Plett J.M."/>
            <person name="Magnuson J."/>
            <person name="Spatafora J.W."/>
            <person name="Nagy L.G."/>
            <person name="Henrissat B."/>
            <person name="Grigoriev I.V."/>
            <person name="Yang Z.L."/>
            <person name="Xu J."/>
            <person name="Martin F.M."/>
        </authorList>
    </citation>
    <scope>NUCLEOTIDE SEQUENCE</scope>
    <source>
        <strain evidence="1">ATCC 28755</strain>
    </source>
</reference>
<evidence type="ECO:0000313" key="1">
    <source>
        <dbReference type="EMBL" id="KAH7913606.1"/>
    </source>
</evidence>
<name>A0ACB8AL08_9AGAM</name>
<sequence length="165" mass="17387">MSSTASAVVSSTAASATSPPIAQLIPLVRNISTIVSSIALTLSAFLFLLLRPLHIFTPILFSVLTPFTLVFHILVDGLLLTPYAIVSGAISALYPVYVFCGVACVSGAMVGMFGRGLVAVLNGLIIPATAQKTVVDENAAVSKESPAINTPGRRRRRTFTVRKSR</sequence>
<dbReference type="EMBL" id="MU267627">
    <property type="protein sequence ID" value="KAH7913606.1"/>
    <property type="molecule type" value="Genomic_DNA"/>
</dbReference>
<organism evidence="1 2">
    <name type="scientific">Hygrophoropsis aurantiaca</name>
    <dbReference type="NCBI Taxonomy" id="72124"/>
    <lineage>
        <taxon>Eukaryota</taxon>
        <taxon>Fungi</taxon>
        <taxon>Dikarya</taxon>
        <taxon>Basidiomycota</taxon>
        <taxon>Agaricomycotina</taxon>
        <taxon>Agaricomycetes</taxon>
        <taxon>Agaricomycetidae</taxon>
        <taxon>Boletales</taxon>
        <taxon>Coniophorineae</taxon>
        <taxon>Hygrophoropsidaceae</taxon>
        <taxon>Hygrophoropsis</taxon>
    </lineage>
</organism>
<dbReference type="Proteomes" id="UP000790377">
    <property type="component" value="Unassembled WGS sequence"/>
</dbReference>
<evidence type="ECO:0000313" key="2">
    <source>
        <dbReference type="Proteomes" id="UP000790377"/>
    </source>
</evidence>
<gene>
    <name evidence="1" type="ORF">BJ138DRAFT_1058607</name>
</gene>
<proteinExistence type="predicted"/>
<keyword evidence="2" id="KW-1185">Reference proteome</keyword>
<comment type="caution">
    <text evidence="1">The sequence shown here is derived from an EMBL/GenBank/DDBJ whole genome shotgun (WGS) entry which is preliminary data.</text>
</comment>
<accession>A0ACB8AL08</accession>
<protein>
    <submittedName>
        <fullName evidence="1">Uncharacterized protein</fullName>
    </submittedName>
</protein>